<organism evidence="2 3">
    <name type="scientific">Natrialba chahannaoensis JCM 10990</name>
    <dbReference type="NCBI Taxonomy" id="1227492"/>
    <lineage>
        <taxon>Archaea</taxon>
        <taxon>Methanobacteriati</taxon>
        <taxon>Methanobacteriota</taxon>
        <taxon>Stenosarchaea group</taxon>
        <taxon>Halobacteria</taxon>
        <taxon>Halobacteriales</taxon>
        <taxon>Natrialbaceae</taxon>
        <taxon>Natrialba</taxon>
    </lineage>
</organism>
<dbReference type="OrthoDB" id="195777at2157"/>
<reference evidence="2 3" key="1">
    <citation type="journal article" date="2014" name="PLoS Genet.">
        <title>Phylogenetically driven sequencing of extremely halophilic archaea reveals strategies for static and dynamic osmo-response.</title>
        <authorList>
            <person name="Becker E.A."/>
            <person name="Seitzer P.M."/>
            <person name="Tritt A."/>
            <person name="Larsen D."/>
            <person name="Krusor M."/>
            <person name="Yao A.I."/>
            <person name="Wu D."/>
            <person name="Madern D."/>
            <person name="Eisen J.A."/>
            <person name="Darling A.E."/>
            <person name="Facciotti M.T."/>
        </authorList>
    </citation>
    <scope>NUCLEOTIDE SEQUENCE [LARGE SCALE GENOMIC DNA]</scope>
    <source>
        <strain evidence="2 3">JCM 10990</strain>
    </source>
</reference>
<protein>
    <submittedName>
        <fullName evidence="2">Uncharacterized protein</fullName>
    </submittedName>
</protein>
<keyword evidence="3" id="KW-1185">Reference proteome</keyword>
<evidence type="ECO:0000313" key="2">
    <source>
        <dbReference type="EMBL" id="ELZ06268.1"/>
    </source>
</evidence>
<dbReference type="PATRIC" id="fig|1227492.4.peg.93"/>
<accession>M0B7L3</accession>
<gene>
    <name evidence="2" type="ORF">C482_00560</name>
</gene>
<dbReference type="AlphaFoldDB" id="M0B7L3"/>
<dbReference type="RefSeq" id="WP_006165355.1">
    <property type="nucleotide sequence ID" value="NZ_AOIN01000008.1"/>
</dbReference>
<dbReference type="EMBL" id="AOIN01000008">
    <property type="protein sequence ID" value="ELZ06268.1"/>
    <property type="molecule type" value="Genomic_DNA"/>
</dbReference>
<evidence type="ECO:0000313" key="3">
    <source>
        <dbReference type="Proteomes" id="UP000011693"/>
    </source>
</evidence>
<dbReference type="STRING" id="1227492.C482_00560"/>
<feature type="region of interest" description="Disordered" evidence="1">
    <location>
        <begin position="29"/>
        <end position="72"/>
    </location>
</feature>
<evidence type="ECO:0000256" key="1">
    <source>
        <dbReference type="SAM" id="MobiDB-lite"/>
    </source>
</evidence>
<sequence>MEQWTTVTVELPREDGTDSVLEDAISYGLAASSEPGSKPGWLRDPATEDGQRLSGTVSGKDVKSDESGGENVDTFTLRNELREHLGQVIISSVCGNLVVKADQKMASEPDQMVFDPRPVLDAPPEGVERLLTLEFDPEDETVGRLYERDGRTLSLREEYDGSPEHHATDVVADIYREHGFRGGTRSNIDTVIRRADVALLVRTGDKGVRLRAAQECWERHTYNVIKNPSTGVARNIVQEPFDAADRAFLFEAIKDTTEPTVLRGHALKALAGHVLNPYLTADGSERTDEAVERAIAAQEGPTAGSFDLGIDPDQAATVLEIIATWLEADTRDDRGDNRTRDATAALWLSPHWDLYASTELQTRIWSHLDQLGVRNLVTNSAWDGTLFSWPYR</sequence>
<name>M0B7L3_9EURY</name>
<proteinExistence type="predicted"/>
<comment type="caution">
    <text evidence="2">The sequence shown here is derived from an EMBL/GenBank/DDBJ whole genome shotgun (WGS) entry which is preliminary data.</text>
</comment>
<dbReference type="Proteomes" id="UP000011693">
    <property type="component" value="Unassembled WGS sequence"/>
</dbReference>